<dbReference type="AlphaFoldDB" id="A0A6G7VLR6"/>
<dbReference type="Pfam" id="PF06568">
    <property type="entry name" value="YjiS-like"/>
    <property type="match status" value="1"/>
</dbReference>
<name>A0A6G7VLR6_9RHOB</name>
<gene>
    <name evidence="2" type="ORF">G8E03_09380</name>
</gene>
<evidence type="ECO:0000313" key="3">
    <source>
        <dbReference type="Proteomes" id="UP000500791"/>
    </source>
</evidence>
<dbReference type="EMBL" id="CP049811">
    <property type="protein sequence ID" value="QIK40961.1"/>
    <property type="molecule type" value="Genomic_DNA"/>
</dbReference>
<evidence type="ECO:0000259" key="1">
    <source>
        <dbReference type="Pfam" id="PF06568"/>
    </source>
</evidence>
<evidence type="ECO:0000313" key="2">
    <source>
        <dbReference type="EMBL" id="QIK40961.1"/>
    </source>
</evidence>
<dbReference type="Proteomes" id="UP000500791">
    <property type="component" value="Chromosome"/>
</dbReference>
<proteinExistence type="predicted"/>
<reference evidence="2 3" key="1">
    <citation type="submission" date="2020-03" db="EMBL/GenBank/DDBJ databases">
        <title>Complete genome sequence of Monaibacterium sp. ALG8 with diverse plasmids.</title>
        <authorList>
            <person name="Sun C."/>
        </authorList>
    </citation>
    <scope>NUCLEOTIDE SEQUENCE [LARGE SCALE GENOMIC DNA]</scope>
    <source>
        <strain evidence="2 3">ALG8</strain>
    </source>
</reference>
<keyword evidence="3" id="KW-1185">Reference proteome</keyword>
<sequence length="63" mass="7248">MMSYLTLTSLYGGSRRGFASVVATWAGRARTRRHLKRLDSHLLRDIGLSDLAAQREVQRPFWD</sequence>
<accession>A0A6G7VLR6</accession>
<dbReference type="InterPro" id="IPR009506">
    <property type="entry name" value="YjiS-like"/>
</dbReference>
<feature type="domain" description="YjiS-like" evidence="1">
    <location>
        <begin position="20"/>
        <end position="49"/>
    </location>
</feature>
<protein>
    <submittedName>
        <fullName evidence="2">DUF1127 domain-containing protein</fullName>
    </submittedName>
</protein>
<dbReference type="KEGG" id="mon:G8E03_09380"/>
<organism evidence="2 3">
    <name type="scientific">Pontivivens nitratireducens</name>
    <dbReference type="NCBI Taxonomy" id="2758038"/>
    <lineage>
        <taxon>Bacteria</taxon>
        <taxon>Pseudomonadati</taxon>
        <taxon>Pseudomonadota</taxon>
        <taxon>Alphaproteobacteria</taxon>
        <taxon>Rhodobacterales</taxon>
        <taxon>Paracoccaceae</taxon>
        <taxon>Pontivivens</taxon>
    </lineage>
</organism>